<reference evidence="1 2" key="1">
    <citation type="journal article" date="2020" name="Cell">
        <title>Large-Scale Comparative Analyses of Tick Genomes Elucidate Their Genetic Diversity and Vector Capacities.</title>
        <authorList>
            <consortium name="Tick Genome and Microbiome Consortium (TIGMIC)"/>
            <person name="Jia N."/>
            <person name="Wang J."/>
            <person name="Shi W."/>
            <person name="Du L."/>
            <person name="Sun Y."/>
            <person name="Zhan W."/>
            <person name="Jiang J.F."/>
            <person name="Wang Q."/>
            <person name="Zhang B."/>
            <person name="Ji P."/>
            <person name="Bell-Sakyi L."/>
            <person name="Cui X.M."/>
            <person name="Yuan T.T."/>
            <person name="Jiang B.G."/>
            <person name="Yang W.F."/>
            <person name="Lam T.T."/>
            <person name="Chang Q.C."/>
            <person name="Ding S.J."/>
            <person name="Wang X.J."/>
            <person name="Zhu J.G."/>
            <person name="Ruan X.D."/>
            <person name="Zhao L."/>
            <person name="Wei J.T."/>
            <person name="Ye R.Z."/>
            <person name="Que T.C."/>
            <person name="Du C.H."/>
            <person name="Zhou Y.H."/>
            <person name="Cheng J.X."/>
            <person name="Dai P.F."/>
            <person name="Guo W.B."/>
            <person name="Han X.H."/>
            <person name="Huang E.J."/>
            <person name="Li L.F."/>
            <person name="Wei W."/>
            <person name="Gao Y.C."/>
            <person name="Liu J.Z."/>
            <person name="Shao H.Z."/>
            <person name="Wang X."/>
            <person name="Wang C.C."/>
            <person name="Yang T.C."/>
            <person name="Huo Q.B."/>
            <person name="Li W."/>
            <person name="Chen H.Y."/>
            <person name="Chen S.E."/>
            <person name="Zhou L.G."/>
            <person name="Ni X.B."/>
            <person name="Tian J.H."/>
            <person name="Sheng Y."/>
            <person name="Liu T."/>
            <person name="Pan Y.S."/>
            <person name="Xia L.Y."/>
            <person name="Li J."/>
            <person name="Zhao F."/>
            <person name="Cao W.C."/>
        </authorList>
    </citation>
    <scope>NUCLEOTIDE SEQUENCE [LARGE SCALE GENOMIC DNA]</scope>
    <source>
        <strain evidence="1">Iper-2018</strain>
    </source>
</reference>
<dbReference type="EMBL" id="JABSTQ010010024">
    <property type="protein sequence ID" value="KAG0424039.1"/>
    <property type="molecule type" value="Genomic_DNA"/>
</dbReference>
<proteinExistence type="predicted"/>
<accession>A0AC60PTZ6</accession>
<organism evidence="1 2">
    <name type="scientific">Ixodes persulcatus</name>
    <name type="common">Taiga tick</name>
    <dbReference type="NCBI Taxonomy" id="34615"/>
    <lineage>
        <taxon>Eukaryota</taxon>
        <taxon>Metazoa</taxon>
        <taxon>Ecdysozoa</taxon>
        <taxon>Arthropoda</taxon>
        <taxon>Chelicerata</taxon>
        <taxon>Arachnida</taxon>
        <taxon>Acari</taxon>
        <taxon>Parasitiformes</taxon>
        <taxon>Ixodida</taxon>
        <taxon>Ixodoidea</taxon>
        <taxon>Ixodidae</taxon>
        <taxon>Ixodinae</taxon>
        <taxon>Ixodes</taxon>
    </lineage>
</organism>
<name>A0AC60PTZ6_IXOPE</name>
<gene>
    <name evidence="1" type="ORF">HPB47_000200</name>
</gene>
<comment type="caution">
    <text evidence="1">The sequence shown here is derived from an EMBL/GenBank/DDBJ whole genome shotgun (WGS) entry which is preliminary data.</text>
</comment>
<sequence>MAVRGFPVSGEKGILVVEPSPGPPTTSEASVGSQTPAGPPKVSRAKTVPHRPGPKPRVVLDATPTQSSEGPTPSTSQREEEAMEVSADQTEPPPPAKGVKKLKPGDPRQYGIDNELVAVAAYLSLMLCFDKEILVEETGFHIHQEHPYIAVSPDRIVLEENDMGILEVKCPASKRKMTPAEACKFGDFCCHIVNGNVELKKTRPFYFQVQGQMAVVGVQWCDFTVWTDNGDVWDSLFVERVYFDKVFWDSEVLPGLHYFHRFGIVPELLTHHIKRLNFLYTTGKGYVPYLKYKETGSIFARARQKH</sequence>
<protein>
    <submittedName>
        <fullName evidence="1">Uncharacterized protein</fullName>
    </submittedName>
</protein>
<evidence type="ECO:0000313" key="2">
    <source>
        <dbReference type="Proteomes" id="UP000805193"/>
    </source>
</evidence>
<keyword evidence="2" id="KW-1185">Reference proteome</keyword>
<evidence type="ECO:0000313" key="1">
    <source>
        <dbReference type="EMBL" id="KAG0424039.1"/>
    </source>
</evidence>
<dbReference type="Proteomes" id="UP000805193">
    <property type="component" value="Unassembled WGS sequence"/>
</dbReference>